<evidence type="ECO:0000313" key="3">
    <source>
        <dbReference type="Proteomes" id="UP000735302"/>
    </source>
</evidence>
<feature type="region of interest" description="Disordered" evidence="1">
    <location>
        <begin position="37"/>
        <end position="73"/>
    </location>
</feature>
<protein>
    <submittedName>
        <fullName evidence="2">Uncharacterized protein</fullName>
    </submittedName>
</protein>
<dbReference type="Proteomes" id="UP000735302">
    <property type="component" value="Unassembled WGS sequence"/>
</dbReference>
<comment type="caution">
    <text evidence="2">The sequence shown here is derived from an EMBL/GenBank/DDBJ whole genome shotgun (WGS) entry which is preliminary data.</text>
</comment>
<reference evidence="2 3" key="1">
    <citation type="journal article" date="2021" name="Elife">
        <title>Chloroplast acquisition without the gene transfer in kleptoplastic sea slugs, Plakobranchus ocellatus.</title>
        <authorList>
            <person name="Maeda T."/>
            <person name="Takahashi S."/>
            <person name="Yoshida T."/>
            <person name="Shimamura S."/>
            <person name="Takaki Y."/>
            <person name="Nagai Y."/>
            <person name="Toyoda A."/>
            <person name="Suzuki Y."/>
            <person name="Arimoto A."/>
            <person name="Ishii H."/>
            <person name="Satoh N."/>
            <person name="Nishiyama T."/>
            <person name="Hasebe M."/>
            <person name="Maruyama T."/>
            <person name="Minagawa J."/>
            <person name="Obokata J."/>
            <person name="Shigenobu S."/>
        </authorList>
    </citation>
    <scope>NUCLEOTIDE SEQUENCE [LARGE SCALE GENOMIC DNA]</scope>
</reference>
<evidence type="ECO:0000256" key="1">
    <source>
        <dbReference type="SAM" id="MobiDB-lite"/>
    </source>
</evidence>
<organism evidence="2 3">
    <name type="scientific">Plakobranchus ocellatus</name>
    <dbReference type="NCBI Taxonomy" id="259542"/>
    <lineage>
        <taxon>Eukaryota</taxon>
        <taxon>Metazoa</taxon>
        <taxon>Spiralia</taxon>
        <taxon>Lophotrochozoa</taxon>
        <taxon>Mollusca</taxon>
        <taxon>Gastropoda</taxon>
        <taxon>Heterobranchia</taxon>
        <taxon>Euthyneura</taxon>
        <taxon>Panpulmonata</taxon>
        <taxon>Sacoglossa</taxon>
        <taxon>Placobranchoidea</taxon>
        <taxon>Plakobranchidae</taxon>
        <taxon>Plakobranchus</taxon>
    </lineage>
</organism>
<sequence>MDQPPIMEVISKSLALVRGWLVWFLYMASPKQGDLRLSGLPSGQSASGGARTRDRRVRADLKADPLATVPSTI</sequence>
<keyword evidence="3" id="KW-1185">Reference proteome</keyword>
<dbReference type="AlphaFoldDB" id="A0AAV4ATP3"/>
<accession>A0AAV4ATP3</accession>
<evidence type="ECO:0000313" key="2">
    <source>
        <dbReference type="EMBL" id="GFO10347.1"/>
    </source>
</evidence>
<dbReference type="EMBL" id="BLXT01004158">
    <property type="protein sequence ID" value="GFO10347.1"/>
    <property type="molecule type" value="Genomic_DNA"/>
</dbReference>
<proteinExistence type="predicted"/>
<gene>
    <name evidence="2" type="ORF">PoB_003685200</name>
</gene>
<name>A0AAV4ATP3_9GAST</name>